<accession>A0A9P3PQ38</accession>
<organism evidence="2 3">
    <name type="scientific">Lyophyllum shimeji</name>
    <name type="common">Hon-shimeji</name>
    <name type="synonym">Tricholoma shimeji</name>
    <dbReference type="NCBI Taxonomy" id="47721"/>
    <lineage>
        <taxon>Eukaryota</taxon>
        <taxon>Fungi</taxon>
        <taxon>Dikarya</taxon>
        <taxon>Basidiomycota</taxon>
        <taxon>Agaricomycotina</taxon>
        <taxon>Agaricomycetes</taxon>
        <taxon>Agaricomycetidae</taxon>
        <taxon>Agaricales</taxon>
        <taxon>Tricholomatineae</taxon>
        <taxon>Lyophyllaceae</taxon>
        <taxon>Lyophyllum</taxon>
    </lineage>
</organism>
<dbReference type="Proteomes" id="UP001063166">
    <property type="component" value="Unassembled WGS sequence"/>
</dbReference>
<keyword evidence="3" id="KW-1185">Reference proteome</keyword>
<protein>
    <submittedName>
        <fullName evidence="2">Uncharacterized protein</fullName>
    </submittedName>
</protein>
<feature type="region of interest" description="Disordered" evidence="1">
    <location>
        <begin position="1"/>
        <end position="138"/>
    </location>
</feature>
<name>A0A9P3PQ38_LYOSH</name>
<feature type="compositionally biased region" description="Basic and acidic residues" evidence="1">
    <location>
        <begin position="60"/>
        <end position="70"/>
    </location>
</feature>
<reference evidence="2" key="1">
    <citation type="submission" date="2022-07" db="EMBL/GenBank/DDBJ databases">
        <title>The genome of Lyophyllum shimeji provides insight into the initial evolution of ectomycorrhizal fungal genome.</title>
        <authorList>
            <person name="Kobayashi Y."/>
            <person name="Shibata T."/>
            <person name="Hirakawa H."/>
            <person name="Shigenobu S."/>
            <person name="Nishiyama T."/>
            <person name="Yamada A."/>
            <person name="Hasebe M."/>
            <person name="Kawaguchi M."/>
        </authorList>
    </citation>
    <scope>NUCLEOTIDE SEQUENCE</scope>
    <source>
        <strain evidence="2">AT787</strain>
    </source>
</reference>
<dbReference type="EMBL" id="BRPK01000006">
    <property type="protein sequence ID" value="GLB39332.1"/>
    <property type="molecule type" value="Genomic_DNA"/>
</dbReference>
<sequence length="237" mass="25721">MNSVAPMLPKGTAQARPTNAPFRRDFPVIAETELPDPRRVGPRSGGSMAAAGAEGVGLETHTRFPEDPTERVLSAPQNSKQVLPTDSLRRQQPQQRPLHPATDAQRPKVPNTSNVTLGMPKGVKHAAGPAVNMAEHDREEFERVKCETTEHICKLHDMGIVPPQAPGPSAPHLGKGMADPVASKPHYVNRDSLGWYLKVIVGRTDHLGGTWYRKVKSSPICVAPGIPAATWDQQARE</sequence>
<evidence type="ECO:0000313" key="2">
    <source>
        <dbReference type="EMBL" id="GLB39332.1"/>
    </source>
</evidence>
<feature type="compositionally biased region" description="Low complexity" evidence="1">
    <location>
        <begin position="45"/>
        <end position="57"/>
    </location>
</feature>
<evidence type="ECO:0000256" key="1">
    <source>
        <dbReference type="SAM" id="MobiDB-lite"/>
    </source>
</evidence>
<evidence type="ECO:0000313" key="3">
    <source>
        <dbReference type="Proteomes" id="UP001063166"/>
    </source>
</evidence>
<feature type="compositionally biased region" description="Polar residues" evidence="1">
    <location>
        <begin position="75"/>
        <end position="84"/>
    </location>
</feature>
<dbReference type="AlphaFoldDB" id="A0A9P3PQ38"/>
<comment type="caution">
    <text evidence="2">The sequence shown here is derived from an EMBL/GenBank/DDBJ whole genome shotgun (WGS) entry which is preliminary data.</text>
</comment>
<proteinExistence type="predicted"/>
<gene>
    <name evidence="2" type="ORF">LshimejAT787_0604940</name>
</gene>